<feature type="transmembrane region" description="Helical" evidence="8">
    <location>
        <begin position="156"/>
        <end position="174"/>
    </location>
</feature>
<evidence type="ECO:0000256" key="8">
    <source>
        <dbReference type="SAM" id="Phobius"/>
    </source>
</evidence>
<name>A0A021VQX6_9CELL</name>
<dbReference type="PANTHER" id="PTHR14969:SF62">
    <property type="entry name" value="DECAPRENYLPHOSPHORYL-5-PHOSPHORIBOSE PHOSPHATASE RV3807C-RELATED"/>
    <property type="match status" value="1"/>
</dbReference>
<feature type="domain" description="Phosphatidic acid phosphatase type 2/haloperoxidase" evidence="9">
    <location>
        <begin position="116"/>
        <end position="227"/>
    </location>
</feature>
<evidence type="ECO:0000313" key="10">
    <source>
        <dbReference type="EMBL" id="EYR63604.1"/>
    </source>
</evidence>
<dbReference type="Gene3D" id="1.20.144.10">
    <property type="entry name" value="Phosphatidic acid phosphatase type 2/haloperoxidase"/>
    <property type="match status" value="1"/>
</dbReference>
<feature type="transmembrane region" description="Helical" evidence="8">
    <location>
        <begin position="181"/>
        <end position="200"/>
    </location>
</feature>
<feature type="transmembrane region" description="Helical" evidence="8">
    <location>
        <begin position="212"/>
        <end position="230"/>
    </location>
</feature>
<evidence type="ECO:0000256" key="4">
    <source>
        <dbReference type="ARBA" id="ARBA00022801"/>
    </source>
</evidence>
<keyword evidence="4" id="KW-0378">Hydrolase</keyword>
<feature type="region of interest" description="Disordered" evidence="7">
    <location>
        <begin position="236"/>
        <end position="278"/>
    </location>
</feature>
<dbReference type="CDD" id="cd03392">
    <property type="entry name" value="PAP2_like_2"/>
    <property type="match status" value="1"/>
</dbReference>
<dbReference type="Proteomes" id="UP000019753">
    <property type="component" value="Unassembled WGS sequence"/>
</dbReference>
<keyword evidence="3 8" id="KW-0812">Transmembrane</keyword>
<dbReference type="PANTHER" id="PTHR14969">
    <property type="entry name" value="SPHINGOSINE-1-PHOSPHATE PHOSPHOHYDROLASE"/>
    <property type="match status" value="1"/>
</dbReference>
<evidence type="ECO:0000256" key="6">
    <source>
        <dbReference type="ARBA" id="ARBA00023136"/>
    </source>
</evidence>
<evidence type="ECO:0000259" key="9">
    <source>
        <dbReference type="SMART" id="SM00014"/>
    </source>
</evidence>
<evidence type="ECO:0000256" key="1">
    <source>
        <dbReference type="ARBA" id="ARBA00004651"/>
    </source>
</evidence>
<comment type="subcellular location">
    <subcellularLocation>
        <location evidence="1">Cell membrane</location>
        <topology evidence="1">Multi-pass membrane protein</topology>
    </subcellularLocation>
</comment>
<evidence type="ECO:0000256" key="3">
    <source>
        <dbReference type="ARBA" id="ARBA00022692"/>
    </source>
</evidence>
<keyword evidence="6 8" id="KW-0472">Membrane</keyword>
<keyword evidence="2" id="KW-1003">Cell membrane</keyword>
<sequence>MAHPAGSQGSYPRSPQEGRTRPLTAATRRDLLRRGALPVLLLWLGVVGVGLLIVGPLDSLPAEVALNEALEEQRTPVMNTLTAVWSHIGATEFIIGACVLVVAFLWWRTRQWRRAFVPAIAISVQAAVFLTSAVVVGRERPEVEPLDEAPPTSGFPSGHVGASTAFYLTLTLLASRIRSAALRWTAMTVCLLVPFLVAFARLYRGMHHLSDVIVGAINGVVCALLAWRYLHAQEAKDEAPEVGGDETPAGGPGEVASGQGPVAPGPVPRAAPGPADRA</sequence>
<evidence type="ECO:0000313" key="11">
    <source>
        <dbReference type="Proteomes" id="UP000019753"/>
    </source>
</evidence>
<dbReference type="GO" id="GO:0005886">
    <property type="term" value="C:plasma membrane"/>
    <property type="evidence" value="ECO:0007669"/>
    <property type="project" value="UniProtKB-SubCell"/>
</dbReference>
<dbReference type="InterPro" id="IPR000326">
    <property type="entry name" value="PAP2/HPO"/>
</dbReference>
<evidence type="ECO:0000256" key="5">
    <source>
        <dbReference type="ARBA" id="ARBA00022989"/>
    </source>
</evidence>
<dbReference type="EMBL" id="AXCW01000081">
    <property type="protein sequence ID" value="EYR63604.1"/>
    <property type="molecule type" value="Genomic_DNA"/>
</dbReference>
<evidence type="ECO:0000256" key="7">
    <source>
        <dbReference type="SAM" id="MobiDB-lite"/>
    </source>
</evidence>
<evidence type="ECO:0000256" key="2">
    <source>
        <dbReference type="ARBA" id="ARBA00022475"/>
    </source>
</evidence>
<feature type="transmembrane region" description="Helical" evidence="8">
    <location>
        <begin position="84"/>
        <end position="107"/>
    </location>
</feature>
<comment type="caution">
    <text evidence="10">The sequence shown here is derived from an EMBL/GenBank/DDBJ whole genome shotgun (WGS) entry which is preliminary data.</text>
</comment>
<organism evidence="10 11">
    <name type="scientific">Actinotalea ferrariae CF5-4</name>
    <dbReference type="NCBI Taxonomy" id="948458"/>
    <lineage>
        <taxon>Bacteria</taxon>
        <taxon>Bacillati</taxon>
        <taxon>Actinomycetota</taxon>
        <taxon>Actinomycetes</taxon>
        <taxon>Micrococcales</taxon>
        <taxon>Cellulomonadaceae</taxon>
        <taxon>Actinotalea</taxon>
    </lineage>
</organism>
<keyword evidence="5 8" id="KW-1133">Transmembrane helix</keyword>
<accession>A0A021VQX6</accession>
<keyword evidence="11" id="KW-1185">Reference proteome</keyword>
<feature type="region of interest" description="Disordered" evidence="7">
    <location>
        <begin position="1"/>
        <end position="24"/>
    </location>
</feature>
<dbReference type="SUPFAM" id="SSF48317">
    <property type="entry name" value="Acid phosphatase/Vanadium-dependent haloperoxidase"/>
    <property type="match status" value="1"/>
</dbReference>
<gene>
    <name evidence="10" type="ORF">N866_19415</name>
</gene>
<dbReference type="SMART" id="SM00014">
    <property type="entry name" value="acidPPc"/>
    <property type="match status" value="1"/>
</dbReference>
<dbReference type="Pfam" id="PF01569">
    <property type="entry name" value="PAP2"/>
    <property type="match status" value="1"/>
</dbReference>
<dbReference type="GO" id="GO:0016787">
    <property type="term" value="F:hydrolase activity"/>
    <property type="evidence" value="ECO:0007669"/>
    <property type="project" value="UniProtKB-KW"/>
</dbReference>
<dbReference type="InterPro" id="IPR036938">
    <property type="entry name" value="PAP2/HPO_sf"/>
</dbReference>
<protein>
    <submittedName>
        <fullName evidence="10">Phospholipid phosphatase</fullName>
    </submittedName>
</protein>
<dbReference type="AlphaFoldDB" id="A0A021VQX6"/>
<feature type="transmembrane region" description="Helical" evidence="8">
    <location>
        <begin position="116"/>
        <end position="136"/>
    </location>
</feature>
<reference evidence="10 11" key="1">
    <citation type="submission" date="2014-01" db="EMBL/GenBank/DDBJ databases">
        <title>Actinotalea ferrariae CF5-4.</title>
        <authorList>
            <person name="Chen F."/>
            <person name="Li Y."/>
            <person name="Wang G."/>
        </authorList>
    </citation>
    <scope>NUCLEOTIDE SEQUENCE [LARGE SCALE GENOMIC DNA]</scope>
    <source>
        <strain evidence="10 11">CF5-4</strain>
    </source>
</reference>
<proteinExistence type="predicted"/>
<feature type="transmembrane region" description="Helical" evidence="8">
    <location>
        <begin position="36"/>
        <end position="57"/>
    </location>
</feature>
<dbReference type="RefSeq" id="WP_081802495.1">
    <property type="nucleotide sequence ID" value="NZ_AXCW01000081.1"/>
</dbReference>